<gene>
    <name evidence="5" type="ORF">GC101_00920</name>
</gene>
<evidence type="ECO:0000256" key="3">
    <source>
        <dbReference type="ARBA" id="ARBA00023194"/>
    </source>
</evidence>
<dbReference type="PROSITE" id="PS50075">
    <property type="entry name" value="CARRIER"/>
    <property type="match status" value="1"/>
</dbReference>
<comment type="caution">
    <text evidence="5">The sequence shown here is derived from an EMBL/GenBank/DDBJ whole genome shotgun (WGS) entry which is preliminary data.</text>
</comment>
<dbReference type="PANTHER" id="PTHR45527:SF1">
    <property type="entry name" value="FATTY ACID SYNTHASE"/>
    <property type="match status" value="1"/>
</dbReference>
<dbReference type="Pfam" id="PF13193">
    <property type="entry name" value="AMP-binding_C"/>
    <property type="match status" value="1"/>
</dbReference>
<evidence type="ECO:0000313" key="6">
    <source>
        <dbReference type="Proteomes" id="UP000596857"/>
    </source>
</evidence>
<dbReference type="Gene3D" id="2.30.38.10">
    <property type="entry name" value="Luciferase, Domain 3"/>
    <property type="match status" value="1"/>
</dbReference>
<keyword evidence="3" id="KW-0045">Antibiotic biosynthesis</keyword>
<sequence length="979" mass="109144">MRALADSHSKLSISAAATLHEGFEARAVLQPEHPAIVFAGESISYQELNRRANCLAHELIARGVRPNDHVGVSVKRNMNLVMALLAVLKSGAAYVPVDPGYPASRKNYILQHSGASAAICEDDEPLNVPVQIRLGSAEAGATAASSSAGYPSDNPDLSIDGSALAYIMYTSGSTGTPKGVMIEHRSAVNLISWVNRELDMGSRDRGLFVTSVCFDLSVYDIFGLLAAGGTIVLCPEPQITDPDSLTQLLLEQRITFWNSVPTTLHYLVRHLAEYIPDFAQLELRHIFLSGDWVPLELARNYSRYFPRAKLTALGGATEAAVWSIYYPVTEVREDWTSIPYGIPVEQNYWYILDDDLQPVAAGETGELYIGGIGVARGYIKDPVKTAQAFMPDPFRESEADRMYRTGDLGRMREDGTIEFLGRRDDQVKIRGFRIETKEVEKMLLEYPGIRDVAVMARSHSSGDKYLCAYLTAAQAVSGAALKMYLAARLPAYMLPSVFVLLEHFPLNANGKVDKKQLPEVSLHNMLTDSEFTPCTTPLQQSICQAWGAVLELEPIGLDHDFFEIGGSSIEAVTLQSELARRGIPLSYEELLSASTIRAQAGLVEAGVTPRVSAACIPPVQVHCGEVAAASSLPARSFPEPVEPRPFTQPQPFNDLYYKSCLYNSLFPVVNVFGRNINTFLSSDMFVYTLDSAQAEPYLSAACMESAPPEAILEQLHLTVRYESPQGGNGLKERLTAGLARQSLFILWVDSFYEPARRDAYMKKHLAHTLLVYGYSEAQDQFIVLEHSHKDALNYRERTLAAADLLNSYQGYRQHLMSSAQTYTLMEFPRFQQPYTYELLPDVNRLNCLYRTQRDDITQSLQALSAFKDHYTSQHWSYTEQHVNRQIAGLNAIIDSKRAEKYRLERLLTERQAAAARLGEITGAWMDIRSDLIRCSKGIALPDTWRTVHGRLLEDIVHKEQEVMEMMYRPASRGKEGAWQ</sequence>
<accession>A0ABX1YC88</accession>
<dbReference type="InterPro" id="IPR026935">
    <property type="entry name" value="BtrH_N"/>
</dbReference>
<dbReference type="SUPFAM" id="SSF47336">
    <property type="entry name" value="ACP-like"/>
    <property type="match status" value="1"/>
</dbReference>
<dbReference type="PANTHER" id="PTHR45527">
    <property type="entry name" value="NONRIBOSOMAL PEPTIDE SYNTHETASE"/>
    <property type="match status" value="1"/>
</dbReference>
<keyword evidence="6" id="KW-1185">Reference proteome</keyword>
<dbReference type="PROSITE" id="PS00455">
    <property type="entry name" value="AMP_BINDING"/>
    <property type="match status" value="1"/>
</dbReference>
<dbReference type="InterPro" id="IPR025110">
    <property type="entry name" value="AMP-bd_C"/>
</dbReference>
<evidence type="ECO:0000256" key="1">
    <source>
        <dbReference type="ARBA" id="ARBA00006432"/>
    </source>
</evidence>
<protein>
    <submittedName>
        <fullName evidence="5">Amino acid adenylation domain-containing protein</fullName>
    </submittedName>
</protein>
<evidence type="ECO:0000313" key="5">
    <source>
        <dbReference type="EMBL" id="NOU77434.1"/>
    </source>
</evidence>
<dbReference type="InterPro" id="IPR009081">
    <property type="entry name" value="PP-bd_ACP"/>
</dbReference>
<dbReference type="NCBIfam" id="TIGR01733">
    <property type="entry name" value="AA-adenyl-dom"/>
    <property type="match status" value="1"/>
</dbReference>
<dbReference type="InterPro" id="IPR020845">
    <property type="entry name" value="AMP-binding_CS"/>
</dbReference>
<reference evidence="5 6" key="1">
    <citation type="submission" date="2019-10" db="EMBL/GenBank/DDBJ databases">
        <title>Description of Paenibacillus terricola sp. nov.</title>
        <authorList>
            <person name="Carlier A."/>
            <person name="Qi S."/>
        </authorList>
    </citation>
    <scope>NUCLEOTIDE SEQUENCE [LARGE SCALE GENOMIC DNA]</scope>
    <source>
        <strain evidence="5 6">LMG 31459</strain>
    </source>
</reference>
<name>A0ABX1YC88_9BACL</name>
<dbReference type="Proteomes" id="UP000596857">
    <property type="component" value="Unassembled WGS sequence"/>
</dbReference>
<proteinExistence type="inferred from homology"/>
<dbReference type="CDD" id="cd05930">
    <property type="entry name" value="A_NRPS"/>
    <property type="match status" value="1"/>
</dbReference>
<dbReference type="Gene3D" id="1.10.1200.10">
    <property type="entry name" value="ACP-like"/>
    <property type="match status" value="1"/>
</dbReference>
<evidence type="ECO:0000256" key="2">
    <source>
        <dbReference type="ARBA" id="ARBA00022737"/>
    </source>
</evidence>
<evidence type="ECO:0000259" key="4">
    <source>
        <dbReference type="PROSITE" id="PS50075"/>
    </source>
</evidence>
<dbReference type="Gene3D" id="3.40.50.980">
    <property type="match status" value="2"/>
</dbReference>
<comment type="similarity">
    <text evidence="1">Belongs to the ATP-dependent AMP-binding enzyme family.</text>
</comment>
<dbReference type="InterPro" id="IPR010071">
    <property type="entry name" value="AA_adenyl_dom"/>
</dbReference>
<dbReference type="Pfam" id="PF00550">
    <property type="entry name" value="PP-binding"/>
    <property type="match status" value="1"/>
</dbReference>
<dbReference type="EMBL" id="WHOB01000012">
    <property type="protein sequence ID" value="NOU77434.1"/>
    <property type="molecule type" value="Genomic_DNA"/>
</dbReference>
<dbReference type="InterPro" id="IPR045851">
    <property type="entry name" value="AMP-bd_C_sf"/>
</dbReference>
<feature type="domain" description="Carrier" evidence="4">
    <location>
        <begin position="533"/>
        <end position="607"/>
    </location>
</feature>
<dbReference type="Pfam" id="PF00501">
    <property type="entry name" value="AMP-binding"/>
    <property type="match status" value="1"/>
</dbReference>
<dbReference type="InterPro" id="IPR000873">
    <property type="entry name" value="AMP-dep_synth/lig_dom"/>
</dbReference>
<keyword evidence="2" id="KW-0677">Repeat</keyword>
<organism evidence="5 6">
    <name type="scientific">Paenibacillus phytohabitans</name>
    <dbReference type="NCBI Taxonomy" id="2654978"/>
    <lineage>
        <taxon>Bacteria</taxon>
        <taxon>Bacillati</taxon>
        <taxon>Bacillota</taxon>
        <taxon>Bacilli</taxon>
        <taxon>Bacillales</taxon>
        <taxon>Paenibacillaceae</taxon>
        <taxon>Paenibacillus</taxon>
    </lineage>
</organism>
<dbReference type="InterPro" id="IPR036736">
    <property type="entry name" value="ACP-like_sf"/>
</dbReference>
<dbReference type="Gene3D" id="3.30.300.30">
    <property type="match status" value="1"/>
</dbReference>
<dbReference type="Pfam" id="PF14399">
    <property type="entry name" value="BtrH_N"/>
    <property type="match status" value="1"/>
</dbReference>
<dbReference type="SUPFAM" id="SSF56801">
    <property type="entry name" value="Acetyl-CoA synthetase-like"/>
    <property type="match status" value="1"/>
</dbReference>